<dbReference type="EMBL" id="MHIS01000006">
    <property type="protein sequence ID" value="OGY56829.1"/>
    <property type="molecule type" value="Genomic_DNA"/>
</dbReference>
<comment type="similarity">
    <text evidence="1">Belongs to the DprA/Smf family.</text>
</comment>
<dbReference type="InterPro" id="IPR057666">
    <property type="entry name" value="DrpA_SLOG"/>
</dbReference>
<evidence type="ECO:0000313" key="4">
    <source>
        <dbReference type="Proteomes" id="UP000178179"/>
    </source>
</evidence>
<organism evidence="3 4">
    <name type="scientific">Candidatus Colwellbacteria bacterium GWA2_46_10</name>
    <dbReference type="NCBI Taxonomy" id="1797684"/>
    <lineage>
        <taxon>Bacteria</taxon>
        <taxon>Candidatus Colwelliibacteriota</taxon>
    </lineage>
</organism>
<dbReference type="SUPFAM" id="SSF102405">
    <property type="entry name" value="MCP/YpsA-like"/>
    <property type="match status" value="1"/>
</dbReference>
<dbReference type="Pfam" id="PF02481">
    <property type="entry name" value="DNA_processg_A"/>
    <property type="match status" value="1"/>
</dbReference>
<dbReference type="PANTHER" id="PTHR43022:SF1">
    <property type="entry name" value="PROTEIN SMF"/>
    <property type="match status" value="1"/>
</dbReference>
<name>A0A1G1YX61_9BACT</name>
<dbReference type="PANTHER" id="PTHR43022">
    <property type="entry name" value="PROTEIN SMF"/>
    <property type="match status" value="1"/>
</dbReference>
<gene>
    <name evidence="3" type="ORF">A2119_03135</name>
</gene>
<evidence type="ECO:0000259" key="2">
    <source>
        <dbReference type="Pfam" id="PF02481"/>
    </source>
</evidence>
<proteinExistence type="inferred from homology"/>
<dbReference type="InterPro" id="IPR003488">
    <property type="entry name" value="DprA"/>
</dbReference>
<sequence length="216" mass="22762">MPYRTLDFRGPGYPKLLSEITDAPPRIYVKGELKLDQPLIAVVGTRKATPTGMKMAEEFAWALCEKGFGIISGLALGIDASAHRGALASGGYTIAVLGNAIDDVYPVENKGLAESIIKSGGAIISEYGPGEATEKNNFLQRNRIVSALSIAVLVIEAPVHSGALVTARIGGEQGKDVFVVPGPAGDPHFEGSHKLIRDGAILVDSVEDILEDLNLT</sequence>
<evidence type="ECO:0000256" key="1">
    <source>
        <dbReference type="ARBA" id="ARBA00006525"/>
    </source>
</evidence>
<evidence type="ECO:0000313" key="3">
    <source>
        <dbReference type="EMBL" id="OGY56829.1"/>
    </source>
</evidence>
<dbReference type="Gene3D" id="3.40.50.450">
    <property type="match status" value="1"/>
</dbReference>
<dbReference type="GO" id="GO:0009294">
    <property type="term" value="P:DNA-mediated transformation"/>
    <property type="evidence" value="ECO:0007669"/>
    <property type="project" value="InterPro"/>
</dbReference>
<dbReference type="AlphaFoldDB" id="A0A1G1YX61"/>
<dbReference type="Proteomes" id="UP000178179">
    <property type="component" value="Unassembled WGS sequence"/>
</dbReference>
<protein>
    <submittedName>
        <fullName evidence="3">DNA protecting protein DprA</fullName>
    </submittedName>
</protein>
<reference evidence="3 4" key="1">
    <citation type="journal article" date="2016" name="Nat. Commun.">
        <title>Thousands of microbial genomes shed light on interconnected biogeochemical processes in an aquifer system.</title>
        <authorList>
            <person name="Anantharaman K."/>
            <person name="Brown C.T."/>
            <person name="Hug L.A."/>
            <person name="Sharon I."/>
            <person name="Castelle C.J."/>
            <person name="Probst A.J."/>
            <person name="Thomas B.C."/>
            <person name="Singh A."/>
            <person name="Wilkins M.J."/>
            <person name="Karaoz U."/>
            <person name="Brodie E.L."/>
            <person name="Williams K.H."/>
            <person name="Hubbard S.S."/>
            <person name="Banfield J.F."/>
        </authorList>
    </citation>
    <scope>NUCLEOTIDE SEQUENCE [LARGE SCALE GENOMIC DNA]</scope>
</reference>
<feature type="domain" description="Smf/DprA SLOG" evidence="2">
    <location>
        <begin position="9"/>
        <end position="213"/>
    </location>
</feature>
<comment type="caution">
    <text evidence="3">The sequence shown here is derived from an EMBL/GenBank/DDBJ whole genome shotgun (WGS) entry which is preliminary data.</text>
</comment>
<accession>A0A1G1YX61</accession>
<dbReference type="NCBIfam" id="TIGR00732">
    <property type="entry name" value="dprA"/>
    <property type="match status" value="1"/>
</dbReference>